<accession>A0A1X7VH71</accession>
<dbReference type="EnsemblMetazoa" id="XM_011412000.2">
    <property type="protein sequence ID" value="XP_011410302.1"/>
    <property type="gene ID" value="LOC105316799"/>
</dbReference>
<dbReference type="eggNOG" id="KOG4636">
    <property type="taxonomic scope" value="Eukaryota"/>
</dbReference>
<dbReference type="EnsemblMetazoa" id="Aqu2.1.39124_001">
    <property type="protein sequence ID" value="Aqu2.1.39124_001"/>
    <property type="gene ID" value="Aqu2.1.39124"/>
</dbReference>
<evidence type="ECO:0000256" key="1">
    <source>
        <dbReference type="SAM" id="MobiDB-lite"/>
    </source>
</evidence>
<dbReference type="OrthoDB" id="289228at2759"/>
<evidence type="ECO:0000259" key="2">
    <source>
        <dbReference type="PROSITE" id="PS51886"/>
    </source>
</evidence>
<dbReference type="PROSITE" id="PS51886">
    <property type="entry name" value="TLDC"/>
    <property type="match status" value="1"/>
</dbReference>
<keyword evidence="4" id="KW-1185">Reference proteome</keyword>
<evidence type="ECO:0000313" key="3">
    <source>
        <dbReference type="EnsemblMetazoa" id="Aqu2.1.39124_001"/>
    </source>
</evidence>
<dbReference type="Pfam" id="PF07534">
    <property type="entry name" value="TLD"/>
    <property type="match status" value="1"/>
</dbReference>
<dbReference type="InParanoid" id="A0A1X7VH71"/>
<dbReference type="OMA" id="EHGTGAN"/>
<feature type="region of interest" description="Disordered" evidence="1">
    <location>
        <begin position="1"/>
        <end position="21"/>
    </location>
</feature>
<proteinExistence type="predicted"/>
<reference evidence="3" key="2">
    <citation type="submission" date="2017-05" db="UniProtKB">
        <authorList>
            <consortium name="EnsemblMetazoa"/>
        </authorList>
    </citation>
    <scope>IDENTIFICATION</scope>
</reference>
<dbReference type="AlphaFoldDB" id="A0A1X7VH71"/>
<gene>
    <name evidence="3" type="primary">105316799</name>
</gene>
<dbReference type="SMART" id="SM00584">
    <property type="entry name" value="TLDc"/>
    <property type="match status" value="1"/>
</dbReference>
<dbReference type="InterPro" id="IPR006571">
    <property type="entry name" value="TLDc_dom"/>
</dbReference>
<dbReference type="Proteomes" id="UP000007879">
    <property type="component" value="Unassembled WGS sequence"/>
</dbReference>
<feature type="domain" description="TLDc" evidence="2">
    <location>
        <begin position="239"/>
        <end position="404"/>
    </location>
</feature>
<sequence>MGQSSSSPLAAAKTPRPSNAEKRYASLYEELNTAEGDGKKAEPDVIFKTRFSNYFGGPCVKFGQYLHDRLFKDVGFVDKETFVKQMKTLSTLLAGDCRLHEAEKYFFYVFSHGEEKLDQKSLAEVIHTAAMFALVVGSDLHERAKVPRDHPIISSLVSASMLMTDSATHELTAAQFAVWMTEHCPRLLEGLQHWTETLLHGDHTDDDNSMHTQYQLPCPKIEEGMEEADLHLLVWALSTIIPLAYLGHRSQESSLQSSNKHPVGGTWMLLYSSSRDGLSFTRFMSLSSDYRDPSILLLTCRDRAVDEVRQFVIGVDKEWRDGSHYWGEDNCFLLELEPSFTLLKKGAKLVSLNEKQRGFPTGIRFMSDTSYKEPLLVIDSSLNTATYKGNITLDIQKVEVWGCGGKEAAESQRRLREWEKKERQRRQKIHREDLKEMWEESPDRYILEMGGVKVNNPKEQQQQ</sequence>
<name>A0A1X7VH71_AMPQE</name>
<reference evidence="4" key="1">
    <citation type="journal article" date="2010" name="Nature">
        <title>The Amphimedon queenslandica genome and the evolution of animal complexity.</title>
        <authorList>
            <person name="Srivastava M."/>
            <person name="Simakov O."/>
            <person name="Chapman J."/>
            <person name="Fahey B."/>
            <person name="Gauthier M.E."/>
            <person name="Mitros T."/>
            <person name="Richards G.S."/>
            <person name="Conaco C."/>
            <person name="Dacre M."/>
            <person name="Hellsten U."/>
            <person name="Larroux C."/>
            <person name="Putnam N.H."/>
            <person name="Stanke M."/>
            <person name="Adamska M."/>
            <person name="Darling A."/>
            <person name="Degnan S.M."/>
            <person name="Oakley T.H."/>
            <person name="Plachetzki D.C."/>
            <person name="Zhai Y."/>
            <person name="Adamski M."/>
            <person name="Calcino A."/>
            <person name="Cummins S.F."/>
            <person name="Goodstein D.M."/>
            <person name="Harris C."/>
            <person name="Jackson D.J."/>
            <person name="Leys S.P."/>
            <person name="Shu S."/>
            <person name="Woodcroft B.J."/>
            <person name="Vervoort M."/>
            <person name="Kosik K.S."/>
            <person name="Manning G."/>
            <person name="Degnan B.M."/>
            <person name="Rokhsar D.S."/>
        </authorList>
    </citation>
    <scope>NUCLEOTIDE SEQUENCE [LARGE SCALE GENOMIC DNA]</scope>
</reference>
<evidence type="ECO:0000313" key="4">
    <source>
        <dbReference type="Proteomes" id="UP000007879"/>
    </source>
</evidence>
<organism evidence="3">
    <name type="scientific">Amphimedon queenslandica</name>
    <name type="common">Sponge</name>
    <dbReference type="NCBI Taxonomy" id="400682"/>
    <lineage>
        <taxon>Eukaryota</taxon>
        <taxon>Metazoa</taxon>
        <taxon>Porifera</taxon>
        <taxon>Demospongiae</taxon>
        <taxon>Heteroscleromorpha</taxon>
        <taxon>Haplosclerida</taxon>
        <taxon>Niphatidae</taxon>
        <taxon>Amphimedon</taxon>
    </lineage>
</organism>
<protein>
    <recommendedName>
        <fullName evidence="2">TLDc domain-containing protein</fullName>
    </recommendedName>
</protein>
<dbReference type="KEGG" id="aqu:105316799"/>